<keyword evidence="5" id="KW-1185">Reference proteome</keyword>
<comment type="caution">
    <text evidence="4">The sequence shown here is derived from an EMBL/GenBank/DDBJ whole genome shotgun (WGS) entry which is preliminary data.</text>
</comment>
<feature type="transmembrane region" description="Helical" evidence="2">
    <location>
        <begin position="667"/>
        <end position="687"/>
    </location>
</feature>
<evidence type="ECO:0000256" key="3">
    <source>
        <dbReference type="SAM" id="SignalP"/>
    </source>
</evidence>
<dbReference type="EMBL" id="JAFBBO010000001">
    <property type="protein sequence ID" value="MBM7477538.1"/>
    <property type="molecule type" value="Genomic_DNA"/>
</dbReference>
<evidence type="ECO:0000256" key="2">
    <source>
        <dbReference type="SAM" id="Phobius"/>
    </source>
</evidence>
<proteinExistence type="predicted"/>
<gene>
    <name evidence="4" type="ORF">JOD49_000458</name>
</gene>
<dbReference type="RefSeq" id="WP_205305812.1">
    <property type="nucleotide sequence ID" value="NZ_JAFBBO010000001.1"/>
</dbReference>
<protein>
    <recommendedName>
        <fullName evidence="6">Gram-positive cocci surface proteins LPxTG domain-containing protein</fullName>
    </recommendedName>
</protein>
<feature type="chain" id="PRO_5045442578" description="Gram-positive cocci surface proteins LPxTG domain-containing protein" evidence="3">
    <location>
        <begin position="27"/>
        <end position="697"/>
    </location>
</feature>
<dbReference type="Proteomes" id="UP000698059">
    <property type="component" value="Unassembled WGS sequence"/>
</dbReference>
<evidence type="ECO:0008006" key="6">
    <source>
        <dbReference type="Google" id="ProtNLM"/>
    </source>
</evidence>
<evidence type="ECO:0000256" key="1">
    <source>
        <dbReference type="SAM" id="MobiDB-lite"/>
    </source>
</evidence>
<accession>A0ABS2LAT1</accession>
<keyword evidence="2" id="KW-1133">Transmembrane helix</keyword>
<feature type="signal peptide" evidence="3">
    <location>
        <begin position="1"/>
        <end position="26"/>
    </location>
</feature>
<keyword evidence="2" id="KW-0472">Membrane</keyword>
<feature type="compositionally biased region" description="Low complexity" evidence="1">
    <location>
        <begin position="586"/>
        <end position="604"/>
    </location>
</feature>
<evidence type="ECO:0000313" key="4">
    <source>
        <dbReference type="EMBL" id="MBM7477538.1"/>
    </source>
</evidence>
<sequence length="697" mass="72604">MKVLRTVTTTAVSAALVLGGGAAAFAAEGADAPEAGAPAAPDAGTSSVGGEQAAPAAEAPTPEAPAAPAPVVPAATTHAAPVNPVVAPAPEVPVVAPAVEAADTPAPEGTAPEADPAEAPAGDPAETPAADPAGETAPEADAVTAETAETPPEALTDAPAGASAFGALQATPVYPDADYHPHWEDGGEDGFGCDYWYFMELGDVTSGRDWQGWYGSPQLHILHHTLKDADGTVHMVYDRDIANYWYHVWSGDETVTPDAEGIHWENTSAQQTVLVNGYKGGADEAARGIDAQALFARAGVVQNSVTIEQYQSYIDNGWWTQAQAEEYVASENARRADYTAYEATQFAVWYFSTGHDVMGLFFDVDDAGHVTLSQKALDQFTAQVVPENPDETFQYDGTRNWDDAYNQSDRMATMQTAAWLIEQALTTNVVMPQPGFVSHGYLKNSDGSTDYGFTASLVGGTGDIHVELRTADGQAVPAGVTLVDANGATVTSVTPGQQVFVRVPAGLDVASLPQFQLWGSAQGTEQGSPHFYTGNDHNNHGAGTYDEDGQWSPTQFPHWLIGLGELDQPSTAWDWVGISLADEPEAPVVPEDPTEPENPVVPEDPEAPVVETAAVDPIFLDTGVTATTVAPVTSSDPTNLGLTRTVPVAGVAQAAPAVNLASTGADAGALALAGAFIVLTGTGLVLAGRRRTRTTER</sequence>
<feature type="compositionally biased region" description="Low complexity" evidence="1">
    <location>
        <begin position="32"/>
        <end position="44"/>
    </location>
</feature>
<feature type="region of interest" description="Disordered" evidence="1">
    <location>
        <begin position="585"/>
        <end position="604"/>
    </location>
</feature>
<keyword evidence="3" id="KW-0732">Signal</keyword>
<keyword evidence="2" id="KW-0812">Transmembrane</keyword>
<organism evidence="4 5">
    <name type="scientific">Oerskovia jenensis</name>
    <dbReference type="NCBI Taxonomy" id="162169"/>
    <lineage>
        <taxon>Bacteria</taxon>
        <taxon>Bacillati</taxon>
        <taxon>Actinomycetota</taxon>
        <taxon>Actinomycetes</taxon>
        <taxon>Micrococcales</taxon>
        <taxon>Cellulomonadaceae</taxon>
        <taxon>Oerskovia</taxon>
    </lineage>
</organism>
<name>A0ABS2LAT1_9CELL</name>
<feature type="region of interest" description="Disordered" evidence="1">
    <location>
        <begin position="102"/>
        <end position="159"/>
    </location>
</feature>
<reference evidence="4 5" key="1">
    <citation type="submission" date="2021-01" db="EMBL/GenBank/DDBJ databases">
        <title>Sequencing the genomes of 1000 actinobacteria strains.</title>
        <authorList>
            <person name="Klenk H.-P."/>
        </authorList>
    </citation>
    <scope>NUCLEOTIDE SEQUENCE [LARGE SCALE GENOMIC DNA]</scope>
    <source>
        <strain evidence="4 5">DSM 46000</strain>
    </source>
</reference>
<evidence type="ECO:0000313" key="5">
    <source>
        <dbReference type="Proteomes" id="UP000698059"/>
    </source>
</evidence>
<feature type="region of interest" description="Disordered" evidence="1">
    <location>
        <begin position="32"/>
        <end position="69"/>
    </location>
</feature>